<evidence type="ECO:0000256" key="1">
    <source>
        <dbReference type="ARBA" id="ARBA00004141"/>
    </source>
</evidence>
<keyword evidence="8" id="KW-1185">Reference proteome</keyword>
<feature type="transmembrane region" description="Helical" evidence="6">
    <location>
        <begin position="332"/>
        <end position="352"/>
    </location>
</feature>
<dbReference type="EMBL" id="MBFT01000943">
    <property type="protein sequence ID" value="PVU86268.1"/>
    <property type="molecule type" value="Genomic_DNA"/>
</dbReference>
<dbReference type="AlphaFoldDB" id="A0A2T9Y1R5"/>
<dbReference type="OrthoDB" id="165382at2759"/>
<name>A0A2T9Y1R5_9FUNG</name>
<evidence type="ECO:0000256" key="4">
    <source>
        <dbReference type="ARBA" id="ARBA00023136"/>
    </source>
</evidence>
<feature type="transmembrane region" description="Helical" evidence="6">
    <location>
        <begin position="128"/>
        <end position="146"/>
    </location>
</feature>
<dbReference type="InterPro" id="IPR037185">
    <property type="entry name" value="EmrE-like"/>
</dbReference>
<evidence type="ECO:0000256" key="5">
    <source>
        <dbReference type="SAM" id="MobiDB-lite"/>
    </source>
</evidence>
<dbReference type="Proteomes" id="UP000245699">
    <property type="component" value="Unassembled WGS sequence"/>
</dbReference>
<feature type="compositionally biased region" description="Basic and acidic residues" evidence="5">
    <location>
        <begin position="30"/>
        <end position="43"/>
    </location>
</feature>
<dbReference type="SUPFAM" id="SSF103481">
    <property type="entry name" value="Multidrug resistance efflux transporter EmrE"/>
    <property type="match status" value="1"/>
</dbReference>
<feature type="compositionally biased region" description="Low complexity" evidence="5">
    <location>
        <begin position="10"/>
        <end position="24"/>
    </location>
</feature>
<dbReference type="PANTHER" id="PTHR12570">
    <property type="match status" value="1"/>
</dbReference>
<feature type="transmembrane region" description="Helical" evidence="6">
    <location>
        <begin position="158"/>
        <end position="173"/>
    </location>
</feature>
<proteinExistence type="predicted"/>
<feature type="transmembrane region" description="Helical" evidence="6">
    <location>
        <begin position="99"/>
        <end position="122"/>
    </location>
</feature>
<dbReference type="Pfam" id="PF05653">
    <property type="entry name" value="Mg_trans_NIPA"/>
    <property type="match status" value="1"/>
</dbReference>
<evidence type="ECO:0000256" key="6">
    <source>
        <dbReference type="SAM" id="Phobius"/>
    </source>
</evidence>
<evidence type="ECO:0000256" key="2">
    <source>
        <dbReference type="ARBA" id="ARBA00022692"/>
    </source>
</evidence>
<feature type="transmembrane region" description="Helical" evidence="6">
    <location>
        <begin position="231"/>
        <end position="252"/>
    </location>
</feature>
<keyword evidence="4 6" id="KW-0472">Membrane</keyword>
<feature type="transmembrane region" description="Helical" evidence="6">
    <location>
        <begin position="358"/>
        <end position="382"/>
    </location>
</feature>
<keyword evidence="2 6" id="KW-0812">Transmembrane</keyword>
<dbReference type="PANTHER" id="PTHR12570:SF65">
    <property type="entry name" value="MAGNESIUM TRANSPORTER NIPA9-RELATED"/>
    <property type="match status" value="1"/>
</dbReference>
<evidence type="ECO:0000313" key="7">
    <source>
        <dbReference type="EMBL" id="PVU86268.1"/>
    </source>
</evidence>
<dbReference type="InterPro" id="IPR008521">
    <property type="entry name" value="Mg_trans_NIPA"/>
</dbReference>
<dbReference type="GO" id="GO:0016020">
    <property type="term" value="C:membrane"/>
    <property type="evidence" value="ECO:0007669"/>
    <property type="project" value="UniProtKB-SubCell"/>
</dbReference>
<keyword evidence="3 6" id="KW-1133">Transmembrane helix</keyword>
<organism evidence="7 8">
    <name type="scientific">Furculomyces boomerangus</name>
    <dbReference type="NCBI Taxonomy" id="61424"/>
    <lineage>
        <taxon>Eukaryota</taxon>
        <taxon>Fungi</taxon>
        <taxon>Fungi incertae sedis</taxon>
        <taxon>Zoopagomycota</taxon>
        <taxon>Kickxellomycotina</taxon>
        <taxon>Harpellomycetes</taxon>
        <taxon>Harpellales</taxon>
        <taxon>Harpellaceae</taxon>
        <taxon>Furculomyces</taxon>
    </lineage>
</organism>
<evidence type="ECO:0000313" key="8">
    <source>
        <dbReference type="Proteomes" id="UP000245699"/>
    </source>
</evidence>
<gene>
    <name evidence="7" type="ORF">BB559_006569</name>
</gene>
<dbReference type="GO" id="GO:0015095">
    <property type="term" value="F:magnesium ion transmembrane transporter activity"/>
    <property type="evidence" value="ECO:0007669"/>
    <property type="project" value="InterPro"/>
</dbReference>
<protein>
    <submittedName>
        <fullName evidence="7">Uncharacterized protein</fullName>
    </submittedName>
</protein>
<feature type="transmembrane region" description="Helical" evidence="6">
    <location>
        <begin position="193"/>
        <end position="211"/>
    </location>
</feature>
<evidence type="ECO:0000256" key="3">
    <source>
        <dbReference type="ARBA" id="ARBA00022989"/>
    </source>
</evidence>
<accession>A0A2T9Y1R5</accession>
<comment type="caution">
    <text evidence="7">The sequence shown here is derived from an EMBL/GenBank/DDBJ whole genome shotgun (WGS) entry which is preliminary data.</text>
</comment>
<reference evidence="7 8" key="1">
    <citation type="journal article" date="2018" name="MBio">
        <title>Comparative Genomics Reveals the Core Gene Toolbox for the Fungus-Insect Symbiosis.</title>
        <authorList>
            <person name="Wang Y."/>
            <person name="Stata M."/>
            <person name="Wang W."/>
            <person name="Stajich J.E."/>
            <person name="White M.M."/>
            <person name="Moncalvo J.M."/>
        </authorList>
    </citation>
    <scope>NUCLEOTIDE SEQUENCE [LARGE SCALE GENOMIC DNA]</scope>
    <source>
        <strain evidence="7 8">AUS-77-4</strain>
    </source>
</reference>
<feature type="region of interest" description="Disordered" evidence="5">
    <location>
        <begin position="1"/>
        <end position="43"/>
    </location>
</feature>
<comment type="subcellular location">
    <subcellularLocation>
        <location evidence="1">Membrane</location>
        <topology evidence="1">Multi-pass membrane protein</topology>
    </subcellularLocation>
</comment>
<sequence length="405" mass="44907">MNGAGQCIQKKATSGKTSVSKSSTENYLYNDKDDLPEYSSEEGRAPKINIKNNMMSQTRKSSNFGNIFGIKEGSSKNTFGMKKESFFEKASNFISNNKLWLFGLGMNYVGEILSITVALSYISTLKVVPLSAISVVSGIFFSNKLLNQKIEYMQKKGCLLIAIGTIIIVMTLPRDYEYRGLPDLCTTLEISSIMNVFFIIYFAIVAVILLYSSGMLDSRNRKVDPTSKYKLLGLAFISSSFATVSIILSKILSLRVSLELLYNNADGLNPFKSVFGMNRYIDKLSSVLAFGSDTILGTSKYNLFGVVLMTANTIGIEKYRQMALGMYKPIQFQIYFFSFFSLLAISTDIIIFQEISGLAAYVKTAAALFFGMGFIIMGFGCLNPESKKLPSHARDVFSSKSPKLE</sequence>